<organism evidence="3 4">
    <name type="scientific">Providencia alcalifaciens 205/92</name>
    <dbReference type="NCBI Taxonomy" id="1256988"/>
    <lineage>
        <taxon>Bacteria</taxon>
        <taxon>Pseudomonadati</taxon>
        <taxon>Pseudomonadota</taxon>
        <taxon>Gammaproteobacteria</taxon>
        <taxon>Enterobacterales</taxon>
        <taxon>Morganellaceae</taxon>
        <taxon>Providencia</taxon>
    </lineage>
</organism>
<evidence type="ECO:0008006" key="5">
    <source>
        <dbReference type="Google" id="ProtNLM"/>
    </source>
</evidence>
<dbReference type="Proteomes" id="UP000022311">
    <property type="component" value="Unassembled WGS sequence"/>
</dbReference>
<evidence type="ECO:0000256" key="1">
    <source>
        <dbReference type="SAM" id="MobiDB-lite"/>
    </source>
</evidence>
<reference evidence="3 4" key="1">
    <citation type="submission" date="2014-01" db="EMBL/GenBank/DDBJ databases">
        <authorList>
            <person name="Durkin A.S."/>
            <person name="McCorrison J."/>
            <person name="Torralba M."/>
            <person name="Gillis M."/>
            <person name="Haft D.H."/>
            <person name="Methe B."/>
            <person name="Sutton G."/>
            <person name="Nelson K.E."/>
        </authorList>
    </citation>
    <scope>NUCLEOTIDE SEQUENCE [LARGE SCALE GENOMIC DNA]</scope>
    <source>
        <strain evidence="3 4">205/92</strain>
    </source>
</reference>
<comment type="caution">
    <text evidence="3">The sequence shown here is derived from an EMBL/GenBank/DDBJ whole genome shotgun (WGS) entry which is preliminary data.</text>
</comment>
<sequence length="173" mass="19509">MYPDKSAKKSFILQFFLLPALMCVPLLSHASNHQGDEGNGHHRGGYYYEHDDHHHKHHKKHKHKGKKYHCDTAKYASRYDNSLVSININFGDVRPVAINYGLVGYQGLPPGIEKQIRRGKPLPPGIAKKALPASFSACLPKYSGYEWRMSGKDLLLVAMKTAIVAEIIENVFE</sequence>
<dbReference type="EMBL" id="JALD01000039">
    <property type="protein sequence ID" value="EUD11522.1"/>
    <property type="molecule type" value="Genomic_DNA"/>
</dbReference>
<dbReference type="Gene3D" id="3.10.450.160">
    <property type="entry name" value="inner membrane protein cigr"/>
    <property type="match status" value="1"/>
</dbReference>
<feature type="region of interest" description="Disordered" evidence="1">
    <location>
        <begin position="34"/>
        <end position="67"/>
    </location>
</feature>
<name>A0AAV3M748_9GAMM</name>
<dbReference type="RefSeq" id="WP_006660389.1">
    <property type="nucleotide sequence ID" value="NZ_JALD01000039.1"/>
</dbReference>
<dbReference type="AlphaFoldDB" id="A0AAV3M748"/>
<evidence type="ECO:0000313" key="3">
    <source>
        <dbReference type="EMBL" id="EUD11522.1"/>
    </source>
</evidence>
<feature type="chain" id="PRO_5043506387" description="RcnB family protein" evidence="2">
    <location>
        <begin position="31"/>
        <end position="173"/>
    </location>
</feature>
<gene>
    <name evidence="3" type="ORF">HMPREF1563_0720</name>
</gene>
<feature type="compositionally biased region" description="Basic residues" evidence="1">
    <location>
        <begin position="53"/>
        <end position="67"/>
    </location>
</feature>
<accession>A0AAV3M748</accession>
<feature type="signal peptide" evidence="2">
    <location>
        <begin position="1"/>
        <end position="30"/>
    </location>
</feature>
<dbReference type="NCBIfam" id="NF040487">
    <property type="entry name" value="T3SS_CigR_fam"/>
    <property type="match status" value="1"/>
</dbReference>
<proteinExistence type="predicted"/>
<keyword evidence="2" id="KW-0732">Signal</keyword>
<protein>
    <recommendedName>
        <fullName evidence="5">RcnB family protein</fullName>
    </recommendedName>
</protein>
<evidence type="ECO:0000256" key="2">
    <source>
        <dbReference type="SAM" id="SignalP"/>
    </source>
</evidence>
<evidence type="ECO:0000313" key="4">
    <source>
        <dbReference type="Proteomes" id="UP000022311"/>
    </source>
</evidence>
<dbReference type="GeneID" id="57293323"/>